<name>A0AAV5SVH6_9BILA</name>
<evidence type="ECO:0000313" key="2">
    <source>
        <dbReference type="Proteomes" id="UP001432027"/>
    </source>
</evidence>
<gene>
    <name evidence="1" type="ORF">PENTCL1PPCAC_9532</name>
</gene>
<feature type="non-terminal residue" evidence="1">
    <location>
        <position position="93"/>
    </location>
</feature>
<accession>A0AAV5SVH6</accession>
<keyword evidence="2" id="KW-1185">Reference proteome</keyword>
<organism evidence="1 2">
    <name type="scientific">Pristionchus entomophagus</name>
    <dbReference type="NCBI Taxonomy" id="358040"/>
    <lineage>
        <taxon>Eukaryota</taxon>
        <taxon>Metazoa</taxon>
        <taxon>Ecdysozoa</taxon>
        <taxon>Nematoda</taxon>
        <taxon>Chromadorea</taxon>
        <taxon>Rhabditida</taxon>
        <taxon>Rhabditina</taxon>
        <taxon>Diplogasteromorpha</taxon>
        <taxon>Diplogasteroidea</taxon>
        <taxon>Neodiplogasteridae</taxon>
        <taxon>Pristionchus</taxon>
    </lineage>
</organism>
<dbReference type="AlphaFoldDB" id="A0AAV5SVH6"/>
<sequence>LYNLVITPWIIEDLLKNDMMLEEPELQYKQFLSDSRDKRGLVLKSLVQITEIDQFLIRTNRLVKKKWSKCDEPAIPAPTLDCQIVPSAHNNKR</sequence>
<comment type="caution">
    <text evidence="1">The sequence shown here is derived from an EMBL/GenBank/DDBJ whole genome shotgun (WGS) entry which is preliminary data.</text>
</comment>
<reference evidence="1" key="1">
    <citation type="submission" date="2023-10" db="EMBL/GenBank/DDBJ databases">
        <title>Genome assembly of Pristionchus species.</title>
        <authorList>
            <person name="Yoshida K."/>
            <person name="Sommer R.J."/>
        </authorList>
    </citation>
    <scope>NUCLEOTIDE SEQUENCE</scope>
    <source>
        <strain evidence="1">RS0144</strain>
    </source>
</reference>
<feature type="non-terminal residue" evidence="1">
    <location>
        <position position="1"/>
    </location>
</feature>
<dbReference type="Proteomes" id="UP001432027">
    <property type="component" value="Unassembled WGS sequence"/>
</dbReference>
<proteinExistence type="predicted"/>
<evidence type="ECO:0000313" key="1">
    <source>
        <dbReference type="EMBL" id="GMS87357.1"/>
    </source>
</evidence>
<protein>
    <submittedName>
        <fullName evidence="1">Uncharacterized protein</fullName>
    </submittedName>
</protein>
<dbReference type="EMBL" id="BTSX01000003">
    <property type="protein sequence ID" value="GMS87357.1"/>
    <property type="molecule type" value="Genomic_DNA"/>
</dbReference>